<dbReference type="Proteomes" id="UP000516437">
    <property type="component" value="Chromosome 1"/>
</dbReference>
<sequence>MIGSVAFEVVFTVGIFLLFVLILFGCSRGRVPESQPSRRNRTIGINTDRDPETAEHGLDEATLNSYPKLLYSEAKKGVSTPSCCPICLVDYTDTDALRFLPDCAHLFHVDCIDPWMMMHPTCPICRHTPLPAGPVTTLILPGGRLGNELPTR</sequence>
<keyword evidence="3" id="KW-0812">Transmembrane</keyword>
<dbReference type="InterPro" id="IPR045899">
    <property type="entry name" value="ATL71-like"/>
</dbReference>
<comment type="caution">
    <text evidence="5">The sequence shown here is derived from an EMBL/GenBank/DDBJ whole genome shotgun (WGS) entry which is preliminary data.</text>
</comment>
<dbReference type="CDD" id="cd16461">
    <property type="entry name" value="RING-H2_EL5-like"/>
    <property type="match status" value="1"/>
</dbReference>
<evidence type="ECO:0000313" key="5">
    <source>
        <dbReference type="EMBL" id="KAB1225446.1"/>
    </source>
</evidence>
<gene>
    <name evidence="5" type="ORF">CJ030_MR1G019328</name>
</gene>
<keyword evidence="3" id="KW-1133">Transmembrane helix</keyword>
<feature type="region of interest" description="Disordered" evidence="2">
    <location>
        <begin position="32"/>
        <end position="53"/>
    </location>
</feature>
<keyword evidence="3" id="KW-0472">Membrane</keyword>
<reference evidence="5 6" key="1">
    <citation type="journal article" date="2019" name="Plant Biotechnol. J.">
        <title>The red bayberry genome and genetic basis of sex determination.</title>
        <authorList>
            <person name="Jia H.M."/>
            <person name="Jia H.J."/>
            <person name="Cai Q.L."/>
            <person name="Wang Y."/>
            <person name="Zhao H.B."/>
            <person name="Yang W.F."/>
            <person name="Wang G.Y."/>
            <person name="Li Y.H."/>
            <person name="Zhan D.L."/>
            <person name="Shen Y.T."/>
            <person name="Niu Q.F."/>
            <person name="Chang L."/>
            <person name="Qiu J."/>
            <person name="Zhao L."/>
            <person name="Xie H.B."/>
            <person name="Fu W.Y."/>
            <person name="Jin J."/>
            <person name="Li X.W."/>
            <person name="Jiao Y."/>
            <person name="Zhou C.C."/>
            <person name="Tu T."/>
            <person name="Chai C.Y."/>
            <person name="Gao J.L."/>
            <person name="Fan L.J."/>
            <person name="van de Weg E."/>
            <person name="Wang J.Y."/>
            <person name="Gao Z.S."/>
        </authorList>
    </citation>
    <scope>NUCLEOTIDE SEQUENCE [LARGE SCALE GENOMIC DNA]</scope>
    <source>
        <tissue evidence="5">Leaves</tissue>
    </source>
</reference>
<accession>A0A6A1WLQ1</accession>
<keyword evidence="1" id="KW-0863">Zinc-finger</keyword>
<keyword evidence="6" id="KW-1185">Reference proteome</keyword>
<feature type="transmembrane region" description="Helical" evidence="3">
    <location>
        <begin position="6"/>
        <end position="26"/>
    </location>
</feature>
<dbReference type="SUPFAM" id="SSF57850">
    <property type="entry name" value="RING/U-box"/>
    <property type="match status" value="1"/>
</dbReference>
<evidence type="ECO:0000256" key="2">
    <source>
        <dbReference type="SAM" id="MobiDB-lite"/>
    </source>
</evidence>
<evidence type="ECO:0000259" key="4">
    <source>
        <dbReference type="PROSITE" id="PS50089"/>
    </source>
</evidence>
<keyword evidence="1" id="KW-0479">Metal-binding</keyword>
<protein>
    <submittedName>
        <fullName evidence="5">RING-H2 finger protein ATL70</fullName>
    </submittedName>
</protein>
<proteinExistence type="predicted"/>
<keyword evidence="1" id="KW-0862">Zinc</keyword>
<dbReference type="OrthoDB" id="8062037at2759"/>
<dbReference type="Gene3D" id="3.30.40.10">
    <property type="entry name" value="Zinc/RING finger domain, C3HC4 (zinc finger)"/>
    <property type="match status" value="1"/>
</dbReference>
<evidence type="ECO:0000256" key="1">
    <source>
        <dbReference type="PROSITE-ProRule" id="PRU00175"/>
    </source>
</evidence>
<dbReference type="AlphaFoldDB" id="A0A6A1WLQ1"/>
<dbReference type="InterPro" id="IPR013083">
    <property type="entry name" value="Znf_RING/FYVE/PHD"/>
</dbReference>
<name>A0A6A1WLQ1_9ROSI</name>
<dbReference type="EMBL" id="RXIC02000019">
    <property type="protein sequence ID" value="KAB1225446.1"/>
    <property type="molecule type" value="Genomic_DNA"/>
</dbReference>
<dbReference type="InterPro" id="IPR001841">
    <property type="entry name" value="Znf_RING"/>
</dbReference>
<dbReference type="GO" id="GO:0008270">
    <property type="term" value="F:zinc ion binding"/>
    <property type="evidence" value="ECO:0007669"/>
    <property type="project" value="UniProtKB-KW"/>
</dbReference>
<evidence type="ECO:0000313" key="6">
    <source>
        <dbReference type="Proteomes" id="UP000516437"/>
    </source>
</evidence>
<evidence type="ECO:0000256" key="3">
    <source>
        <dbReference type="SAM" id="Phobius"/>
    </source>
</evidence>
<feature type="domain" description="RING-type" evidence="4">
    <location>
        <begin position="84"/>
        <end position="126"/>
    </location>
</feature>
<dbReference type="PROSITE" id="PS50089">
    <property type="entry name" value="ZF_RING_2"/>
    <property type="match status" value="1"/>
</dbReference>
<dbReference type="PANTHER" id="PTHR46719">
    <property type="entry name" value="TRANSCRIPTION FACTOR C2H2 FAMILY-RELATED"/>
    <property type="match status" value="1"/>
</dbReference>
<dbReference type="PANTHER" id="PTHR46719:SF7">
    <property type="entry name" value="RING-H2 FINGER PROTEIN ATL71-RELATED"/>
    <property type="match status" value="1"/>
</dbReference>
<dbReference type="SMART" id="SM00184">
    <property type="entry name" value="RING"/>
    <property type="match status" value="1"/>
</dbReference>
<dbReference type="Pfam" id="PF13639">
    <property type="entry name" value="zf-RING_2"/>
    <property type="match status" value="1"/>
</dbReference>
<organism evidence="5 6">
    <name type="scientific">Morella rubra</name>
    <name type="common">Chinese bayberry</name>
    <dbReference type="NCBI Taxonomy" id="262757"/>
    <lineage>
        <taxon>Eukaryota</taxon>
        <taxon>Viridiplantae</taxon>
        <taxon>Streptophyta</taxon>
        <taxon>Embryophyta</taxon>
        <taxon>Tracheophyta</taxon>
        <taxon>Spermatophyta</taxon>
        <taxon>Magnoliopsida</taxon>
        <taxon>eudicotyledons</taxon>
        <taxon>Gunneridae</taxon>
        <taxon>Pentapetalae</taxon>
        <taxon>rosids</taxon>
        <taxon>fabids</taxon>
        <taxon>Fagales</taxon>
        <taxon>Myricaceae</taxon>
        <taxon>Morella</taxon>
    </lineage>
</organism>